<dbReference type="SUPFAM" id="SSF54427">
    <property type="entry name" value="NTF2-like"/>
    <property type="match status" value="1"/>
</dbReference>
<evidence type="ECO:0000259" key="1">
    <source>
        <dbReference type="Pfam" id="PF13474"/>
    </source>
</evidence>
<dbReference type="OrthoDB" id="9795306at2"/>
<dbReference type="InterPro" id="IPR032710">
    <property type="entry name" value="NTF2-like_dom_sf"/>
</dbReference>
<feature type="domain" description="SnoaL-like" evidence="1">
    <location>
        <begin position="16"/>
        <end position="136"/>
    </location>
</feature>
<evidence type="ECO:0000313" key="3">
    <source>
        <dbReference type="Proteomes" id="UP000324974"/>
    </source>
</evidence>
<accession>A0A5C1ABH2</accession>
<dbReference type="Pfam" id="PF13474">
    <property type="entry name" value="SnoaL_3"/>
    <property type="match status" value="1"/>
</dbReference>
<dbReference type="InterPro" id="IPR037401">
    <property type="entry name" value="SnoaL-like"/>
</dbReference>
<organism evidence="2 3">
    <name type="scientific">Limnoglobus roseus</name>
    <dbReference type="NCBI Taxonomy" id="2598579"/>
    <lineage>
        <taxon>Bacteria</taxon>
        <taxon>Pseudomonadati</taxon>
        <taxon>Planctomycetota</taxon>
        <taxon>Planctomycetia</taxon>
        <taxon>Gemmatales</taxon>
        <taxon>Gemmataceae</taxon>
        <taxon>Limnoglobus</taxon>
    </lineage>
</organism>
<dbReference type="Gene3D" id="3.10.450.50">
    <property type="match status" value="1"/>
</dbReference>
<protein>
    <recommendedName>
        <fullName evidence="1">SnoaL-like domain-containing protein</fullName>
    </recommendedName>
</protein>
<proteinExistence type="predicted"/>
<dbReference type="AlphaFoldDB" id="A0A5C1ABH2"/>
<dbReference type="Proteomes" id="UP000324974">
    <property type="component" value="Chromosome"/>
</dbReference>
<keyword evidence="3" id="KW-1185">Reference proteome</keyword>
<dbReference type="EMBL" id="CP042425">
    <property type="protein sequence ID" value="QEL14368.1"/>
    <property type="molecule type" value="Genomic_DNA"/>
</dbReference>
<dbReference type="KEGG" id="lrs:PX52LOC_01256"/>
<reference evidence="3" key="1">
    <citation type="submission" date="2019-08" db="EMBL/GenBank/DDBJ databases">
        <title>Limnoglobus roseus gen. nov., sp. nov., a novel freshwater planctomycete with a giant genome from the family Gemmataceae.</title>
        <authorList>
            <person name="Kulichevskaya I.S."/>
            <person name="Naumoff D.G."/>
            <person name="Miroshnikov K."/>
            <person name="Ivanova A."/>
            <person name="Philippov D.A."/>
            <person name="Hakobyan A."/>
            <person name="Rijpstra I.C."/>
            <person name="Sinninghe Damste J.S."/>
            <person name="Liesack W."/>
            <person name="Dedysh S.N."/>
        </authorList>
    </citation>
    <scope>NUCLEOTIDE SEQUENCE [LARGE SCALE GENOMIC DNA]</scope>
    <source>
        <strain evidence="3">PX52</strain>
    </source>
</reference>
<dbReference type="RefSeq" id="WP_149109262.1">
    <property type="nucleotide sequence ID" value="NZ_CP042425.1"/>
</dbReference>
<dbReference type="InterPro" id="IPR011944">
    <property type="entry name" value="Steroid_delta5-4_isomerase"/>
</dbReference>
<sequence>MTVESALTRDEAQIHRLLADQMSAICAKDLDRIMSFYAADAVTFDIKPPFQLKGNAALRQMWEQCLPCFPDGSLSPVTRDVRVVAGGDVAAIHWLSQFAGWPPGHPAAEMWMRGTAVYRKTGGEWKIVHDHVSVPFDPRTGQIVPKPEA</sequence>
<gene>
    <name evidence="2" type="ORF">PX52LOC_01256</name>
</gene>
<evidence type="ECO:0000313" key="2">
    <source>
        <dbReference type="EMBL" id="QEL14368.1"/>
    </source>
</evidence>
<dbReference type="NCBIfam" id="TIGR02246">
    <property type="entry name" value="SgcJ/EcaC family oxidoreductase"/>
    <property type="match status" value="1"/>
</dbReference>
<name>A0A5C1ABH2_9BACT</name>